<accession>A0A3Q9R4U7</accession>
<evidence type="ECO:0000313" key="2">
    <source>
        <dbReference type="Proteomes" id="UP000284334"/>
    </source>
</evidence>
<dbReference type="KEGG" id="vg:55612849"/>
<organism evidence="1 2">
    <name type="scientific">Streptomyces phage Gilson</name>
    <dbReference type="NCBI Taxonomy" id="2488789"/>
    <lineage>
        <taxon>Viruses</taxon>
        <taxon>Duplodnaviria</taxon>
        <taxon>Heunggongvirae</taxon>
        <taxon>Uroviricota</taxon>
        <taxon>Caudoviricetes</taxon>
        <taxon>Stanwilliamsviridae</taxon>
        <taxon>Loccivirinae</taxon>
        <taxon>Gilsonvirus</taxon>
        <taxon>Gilsonvirus gilson</taxon>
    </lineage>
</organism>
<evidence type="ECO:0000313" key="1">
    <source>
        <dbReference type="EMBL" id="AZU97213.1"/>
    </source>
</evidence>
<proteinExistence type="predicted"/>
<dbReference type="EMBL" id="MK061412">
    <property type="protein sequence ID" value="AZU97213.1"/>
    <property type="molecule type" value="Genomic_DNA"/>
</dbReference>
<reference evidence="1 2" key="1">
    <citation type="submission" date="2018-10" db="EMBL/GenBank/DDBJ databases">
        <authorList>
            <person name="Soria N.A."/>
            <person name="Batley M.G."/>
            <person name="Hanafy A."/>
            <person name="Singh N."/>
            <person name="Shaffer C.D."/>
            <person name="Weston-Hafer K.A."/>
            <person name="Russell D.A."/>
            <person name="Pope W.H."/>
            <person name="Jacobs-Sera D."/>
            <person name="Hendrix R.W."/>
            <person name="Hatfull G.F."/>
        </authorList>
    </citation>
    <scope>NUCLEOTIDE SEQUENCE [LARGE SCALE GENOMIC DNA]</scope>
</reference>
<keyword evidence="2" id="KW-1185">Reference proteome</keyword>
<gene>
    <name evidence="1" type="primary">159</name>
    <name evidence="1" type="ORF">SEA_GILSON_159</name>
</gene>
<protein>
    <submittedName>
        <fullName evidence="1">Uncharacterized protein</fullName>
    </submittedName>
</protein>
<dbReference type="Proteomes" id="UP000284334">
    <property type="component" value="Segment"/>
</dbReference>
<dbReference type="GeneID" id="55612849"/>
<dbReference type="RefSeq" id="YP_009842598.1">
    <property type="nucleotide sequence ID" value="NC_048742.1"/>
</dbReference>
<name>A0A3Q9R4U7_9CAUD</name>
<sequence length="46" mass="5207">MVVAVGQYKGKHGTVKLFATKHNYLVLLDGEERPRQFHKGALDPEK</sequence>